<sequence length="309" mass="33568">RPLWAIIDVYGSSRAVKFVHPLAPVQSTPSIAQRRLVPSVSILPCYSYDTSDDDQGSVFEKMPSIMFHSVHSMCMTRSVDGSSVHMLNSSCNGVVFSDRMILSGEGVHFIWEDLGGCKLRFGLTNADPELIRGSELLLTQCTSNLGLLANPRSYFTKALLDQYSVQGNLVEFVITENGEMQYSINGEDKGIFLDCIDTSNPLWIIVELNGRTTAAGPETRLPSLQLSAGVGGATISDSETTHMARPRLVAKRRHTVPASLAPAKSSQASSESMSSSTMSDDCKVCFEAPLNAVFDSCGHMCTCYECAMK</sequence>
<dbReference type="Gene3D" id="2.60.120.920">
    <property type="match status" value="1"/>
</dbReference>
<dbReference type="AlphaFoldDB" id="A0AAV5T7P1"/>
<gene>
    <name evidence="3" type="ORF">PENTCL1PPCAC_10495</name>
</gene>
<organism evidence="3 4">
    <name type="scientific">Pristionchus entomophagus</name>
    <dbReference type="NCBI Taxonomy" id="358040"/>
    <lineage>
        <taxon>Eukaryota</taxon>
        <taxon>Metazoa</taxon>
        <taxon>Ecdysozoa</taxon>
        <taxon>Nematoda</taxon>
        <taxon>Chromadorea</taxon>
        <taxon>Rhabditida</taxon>
        <taxon>Rhabditina</taxon>
        <taxon>Diplogasteromorpha</taxon>
        <taxon>Diplogasteroidea</taxon>
        <taxon>Neodiplogasteridae</taxon>
        <taxon>Pristionchus</taxon>
    </lineage>
</organism>
<evidence type="ECO:0000256" key="1">
    <source>
        <dbReference type="SAM" id="MobiDB-lite"/>
    </source>
</evidence>
<dbReference type="Pfam" id="PF13920">
    <property type="entry name" value="zf-C3HC4_3"/>
    <property type="match status" value="1"/>
</dbReference>
<keyword evidence="4" id="KW-1185">Reference proteome</keyword>
<dbReference type="Proteomes" id="UP001432027">
    <property type="component" value="Unassembled WGS sequence"/>
</dbReference>
<comment type="caution">
    <text evidence="3">The sequence shown here is derived from an EMBL/GenBank/DDBJ whole genome shotgun (WGS) entry which is preliminary data.</text>
</comment>
<reference evidence="3" key="1">
    <citation type="submission" date="2023-10" db="EMBL/GenBank/DDBJ databases">
        <title>Genome assembly of Pristionchus species.</title>
        <authorList>
            <person name="Yoshida K."/>
            <person name="Sommer R.J."/>
        </authorList>
    </citation>
    <scope>NUCLEOTIDE SEQUENCE</scope>
    <source>
        <strain evidence="3">RS0144</strain>
    </source>
</reference>
<feature type="region of interest" description="Disordered" evidence="1">
    <location>
        <begin position="254"/>
        <end position="274"/>
    </location>
</feature>
<dbReference type="InterPro" id="IPR043136">
    <property type="entry name" value="B30.2/SPRY_sf"/>
</dbReference>
<evidence type="ECO:0000259" key="2">
    <source>
        <dbReference type="PROSITE" id="PS51065"/>
    </source>
</evidence>
<dbReference type="GO" id="GO:0061630">
    <property type="term" value="F:ubiquitin protein ligase activity"/>
    <property type="evidence" value="ECO:0007669"/>
    <property type="project" value="TreeGrafter"/>
</dbReference>
<feature type="compositionally biased region" description="Low complexity" evidence="1">
    <location>
        <begin position="265"/>
        <end position="274"/>
    </location>
</feature>
<feature type="non-terminal residue" evidence="3">
    <location>
        <position position="1"/>
    </location>
</feature>
<dbReference type="PANTHER" id="PTHR12429">
    <property type="entry name" value="NEURALIZED"/>
    <property type="match status" value="1"/>
</dbReference>
<feature type="non-terminal residue" evidence="3">
    <location>
        <position position="309"/>
    </location>
</feature>
<dbReference type="InterPro" id="IPR013083">
    <property type="entry name" value="Znf_RING/FYVE/PHD"/>
</dbReference>
<feature type="domain" description="NHR" evidence="2">
    <location>
        <begin position="1"/>
        <end position="21"/>
    </location>
</feature>
<dbReference type="InterPro" id="IPR037962">
    <property type="entry name" value="Neuralized"/>
</dbReference>
<evidence type="ECO:0000313" key="4">
    <source>
        <dbReference type="Proteomes" id="UP001432027"/>
    </source>
</evidence>
<dbReference type="Pfam" id="PF07177">
    <property type="entry name" value="Neuralized"/>
    <property type="match status" value="1"/>
</dbReference>
<feature type="domain" description="NHR" evidence="2">
    <location>
        <begin position="64"/>
        <end position="220"/>
    </location>
</feature>
<accession>A0AAV5T7P1</accession>
<dbReference type="EMBL" id="BTSX01000003">
    <property type="protein sequence ID" value="GMS88320.1"/>
    <property type="molecule type" value="Genomic_DNA"/>
</dbReference>
<evidence type="ECO:0000313" key="3">
    <source>
        <dbReference type="EMBL" id="GMS88320.1"/>
    </source>
</evidence>
<protein>
    <recommendedName>
        <fullName evidence="2">NHR domain-containing protein</fullName>
    </recommendedName>
</protein>
<dbReference type="SMART" id="SM00588">
    <property type="entry name" value="NEUZ"/>
    <property type="match status" value="1"/>
</dbReference>
<dbReference type="PANTHER" id="PTHR12429:SF6">
    <property type="entry name" value="PROTEIN NEURALIZED"/>
    <property type="match status" value="1"/>
</dbReference>
<dbReference type="InterPro" id="IPR006573">
    <property type="entry name" value="NHR_dom"/>
</dbReference>
<proteinExistence type="predicted"/>
<name>A0AAV5T7P1_9BILA</name>
<dbReference type="PROSITE" id="PS51065">
    <property type="entry name" value="NHR"/>
    <property type="match status" value="2"/>
</dbReference>
<dbReference type="Gene3D" id="3.30.40.10">
    <property type="entry name" value="Zinc/RING finger domain, C3HC4 (zinc finger)"/>
    <property type="match status" value="1"/>
</dbReference>